<dbReference type="SUPFAM" id="SSF56935">
    <property type="entry name" value="Porins"/>
    <property type="match status" value="1"/>
</dbReference>
<dbReference type="Proteomes" id="UP000738431">
    <property type="component" value="Chromosome"/>
</dbReference>
<evidence type="ECO:0000256" key="3">
    <source>
        <dbReference type="ARBA" id="ARBA00022452"/>
    </source>
</evidence>
<protein>
    <submittedName>
        <fullName evidence="8">TonB-dependent receptor</fullName>
    </submittedName>
</protein>
<name>A0ABZ1C8V8_9BACT</name>
<sequence>MTGLSAPLSLVAQSAVTEEASLLDAVTVLSPRVANQEPVATVAMPVSTLRYEPGVDLQARNFAEGQADIAIRGGTFANSGWVLAGVPLYDPQTGHYYAEIPLAPAMLGAQQLATGPDLAAGGAWNATAGGVVQGWRPVRVGGELAVSAGDWSSYRADFITGVDLGGGWAADVAAAYSESDGPFANADHQLARYSGRLQHRGERSASDLAVGYQDKFFGWPNLYTPFNSPETEDIQTLLVIGTHQQQIGELGSFVEVGGAYRRNDDNYAYNRYAPVGPVPPYKHTTRVTTAGGRAHLVLSDRSAIDARLWVLADELESTSLLYGRFYSRTHFTTGATYSHTAPLADGRELELRAGLGYDTSNRGADAVTPVLEVALAQPDAVWQRWVLGYSTASQAPSYTAVAGNPNGGLFRGNRSLDRAESRTLEARGEFAVGEWTGSVGAFYRWDEDLIDWTFRNGVFGRNAAAVDLEVAGVEAYAMRSGERLDLVLGYAWLHKDADYGSATIDGSFYALNFPNHRVTAALIWRATDDLTLRLDNELRWQEPNPLRLNGKDEALLSSVGLYWRTPWDRRLQLSVQVDNLWDSTFEEIPAVPAAPRLWAVGARWRW</sequence>
<evidence type="ECO:0000313" key="8">
    <source>
        <dbReference type="EMBL" id="WRQ87698.1"/>
    </source>
</evidence>
<evidence type="ECO:0000256" key="7">
    <source>
        <dbReference type="ARBA" id="ARBA00023237"/>
    </source>
</evidence>
<evidence type="ECO:0000256" key="4">
    <source>
        <dbReference type="ARBA" id="ARBA00022692"/>
    </source>
</evidence>
<keyword evidence="6" id="KW-0472">Membrane</keyword>
<keyword evidence="5" id="KW-0732">Signal</keyword>
<evidence type="ECO:0000313" key="9">
    <source>
        <dbReference type="Proteomes" id="UP000738431"/>
    </source>
</evidence>
<organism evidence="8 9">
    <name type="scientific">Actomonas aquatica</name>
    <dbReference type="NCBI Taxonomy" id="2866162"/>
    <lineage>
        <taxon>Bacteria</taxon>
        <taxon>Pseudomonadati</taxon>
        <taxon>Verrucomicrobiota</taxon>
        <taxon>Opitutia</taxon>
        <taxon>Opitutales</taxon>
        <taxon>Opitutaceae</taxon>
        <taxon>Actomonas</taxon>
    </lineage>
</organism>
<dbReference type="EMBL" id="CP139781">
    <property type="protein sequence ID" value="WRQ87698.1"/>
    <property type="molecule type" value="Genomic_DNA"/>
</dbReference>
<evidence type="ECO:0000256" key="5">
    <source>
        <dbReference type="ARBA" id="ARBA00022729"/>
    </source>
</evidence>
<keyword evidence="2" id="KW-0813">Transport</keyword>
<keyword evidence="9" id="KW-1185">Reference proteome</keyword>
<comment type="subcellular location">
    <subcellularLocation>
        <location evidence="1">Cell outer membrane</location>
        <topology evidence="1">Multi-pass membrane protein</topology>
    </subcellularLocation>
</comment>
<keyword evidence="8" id="KW-0675">Receptor</keyword>
<reference evidence="8 9" key="1">
    <citation type="submission" date="2021-08" db="EMBL/GenBank/DDBJ databases">
        <authorList>
            <person name="Zhang D."/>
            <person name="Zhang A."/>
            <person name="Wang L."/>
        </authorList>
    </citation>
    <scope>NUCLEOTIDE SEQUENCE [LARGE SCALE GENOMIC DNA]</scope>
    <source>
        <strain evidence="8 9">WL0086</strain>
    </source>
</reference>
<accession>A0ABZ1C8V8</accession>
<dbReference type="InterPro" id="IPR036942">
    <property type="entry name" value="Beta-barrel_TonB_sf"/>
</dbReference>
<dbReference type="InterPro" id="IPR039426">
    <property type="entry name" value="TonB-dep_rcpt-like"/>
</dbReference>
<proteinExistence type="predicted"/>
<evidence type="ECO:0000256" key="6">
    <source>
        <dbReference type="ARBA" id="ARBA00023136"/>
    </source>
</evidence>
<evidence type="ECO:0000256" key="2">
    <source>
        <dbReference type="ARBA" id="ARBA00022448"/>
    </source>
</evidence>
<gene>
    <name evidence="8" type="ORF">K1X11_023045</name>
</gene>
<dbReference type="Gene3D" id="2.40.170.20">
    <property type="entry name" value="TonB-dependent receptor, beta-barrel domain"/>
    <property type="match status" value="1"/>
</dbReference>
<keyword evidence="3" id="KW-1134">Transmembrane beta strand</keyword>
<evidence type="ECO:0000256" key="1">
    <source>
        <dbReference type="ARBA" id="ARBA00004571"/>
    </source>
</evidence>
<keyword evidence="4" id="KW-0812">Transmembrane</keyword>
<dbReference type="PANTHER" id="PTHR30069:SF29">
    <property type="entry name" value="HEMOGLOBIN AND HEMOGLOBIN-HAPTOGLOBIN-BINDING PROTEIN 1-RELATED"/>
    <property type="match status" value="1"/>
</dbReference>
<dbReference type="RefSeq" id="WP_221030143.1">
    <property type="nucleotide sequence ID" value="NZ_CP139781.1"/>
</dbReference>
<dbReference type="PANTHER" id="PTHR30069">
    <property type="entry name" value="TONB-DEPENDENT OUTER MEMBRANE RECEPTOR"/>
    <property type="match status" value="1"/>
</dbReference>
<keyword evidence="7" id="KW-0998">Cell outer membrane</keyword>
<reference evidence="8 9" key="2">
    <citation type="submission" date="2023-12" db="EMBL/GenBank/DDBJ databases">
        <title>Description of an unclassified Opitutus bacterium of Verrucomicrobiota.</title>
        <authorList>
            <person name="Zhang D.-F."/>
        </authorList>
    </citation>
    <scope>NUCLEOTIDE SEQUENCE [LARGE SCALE GENOMIC DNA]</scope>
    <source>
        <strain evidence="8 9">WL0086</strain>
    </source>
</reference>